<evidence type="ECO:0000313" key="2">
    <source>
        <dbReference type="Proteomes" id="UP000237000"/>
    </source>
</evidence>
<dbReference type="Proteomes" id="UP000237000">
    <property type="component" value="Unassembled WGS sequence"/>
</dbReference>
<accession>A0A2P5EL91</accession>
<gene>
    <name evidence="1" type="ORF">TorRG33x02_178940</name>
</gene>
<dbReference type="AlphaFoldDB" id="A0A2P5EL91"/>
<feature type="non-terminal residue" evidence="1">
    <location>
        <position position="1"/>
    </location>
</feature>
<reference evidence="2" key="1">
    <citation type="submission" date="2016-06" db="EMBL/GenBank/DDBJ databases">
        <title>Parallel loss of symbiosis genes in relatives of nitrogen-fixing non-legume Parasponia.</title>
        <authorList>
            <person name="Van Velzen R."/>
            <person name="Holmer R."/>
            <person name="Bu F."/>
            <person name="Rutten L."/>
            <person name="Van Zeijl A."/>
            <person name="Liu W."/>
            <person name="Santuari L."/>
            <person name="Cao Q."/>
            <person name="Sharma T."/>
            <person name="Shen D."/>
            <person name="Roswanjaya Y."/>
            <person name="Wardhani T."/>
            <person name="Kalhor M.S."/>
            <person name="Jansen J."/>
            <person name="Van den Hoogen J."/>
            <person name="Gungor B."/>
            <person name="Hartog M."/>
            <person name="Hontelez J."/>
            <person name="Verver J."/>
            <person name="Yang W.-C."/>
            <person name="Schijlen E."/>
            <person name="Repin R."/>
            <person name="Schilthuizen M."/>
            <person name="Schranz E."/>
            <person name="Heidstra R."/>
            <person name="Miyata K."/>
            <person name="Fedorova E."/>
            <person name="Kohlen W."/>
            <person name="Bisseling T."/>
            <person name="Smit S."/>
            <person name="Geurts R."/>
        </authorList>
    </citation>
    <scope>NUCLEOTIDE SEQUENCE [LARGE SCALE GENOMIC DNA]</scope>
    <source>
        <strain evidence="2">cv. RG33-2</strain>
    </source>
</reference>
<keyword evidence="2" id="KW-1185">Reference proteome</keyword>
<dbReference type="EMBL" id="JXTC01000134">
    <property type="protein sequence ID" value="PON86328.1"/>
    <property type="molecule type" value="Genomic_DNA"/>
</dbReference>
<name>A0A2P5EL91_TREOI</name>
<sequence length="60" mass="7009">PKLLHFEDLTVETLLFLSVLEFHLEDELKRGRDTFFKTDLKGAEITKLREAWSLVLGDFS</sequence>
<dbReference type="InParanoid" id="A0A2P5EL91"/>
<comment type="caution">
    <text evidence="1">The sequence shown here is derived from an EMBL/GenBank/DDBJ whole genome shotgun (WGS) entry which is preliminary data.</text>
</comment>
<protein>
    <submittedName>
        <fullName evidence="1">Uncharacterized protein</fullName>
    </submittedName>
</protein>
<evidence type="ECO:0000313" key="1">
    <source>
        <dbReference type="EMBL" id="PON86328.1"/>
    </source>
</evidence>
<proteinExistence type="predicted"/>
<organism evidence="1 2">
    <name type="scientific">Trema orientale</name>
    <name type="common">Charcoal tree</name>
    <name type="synonym">Celtis orientalis</name>
    <dbReference type="NCBI Taxonomy" id="63057"/>
    <lineage>
        <taxon>Eukaryota</taxon>
        <taxon>Viridiplantae</taxon>
        <taxon>Streptophyta</taxon>
        <taxon>Embryophyta</taxon>
        <taxon>Tracheophyta</taxon>
        <taxon>Spermatophyta</taxon>
        <taxon>Magnoliopsida</taxon>
        <taxon>eudicotyledons</taxon>
        <taxon>Gunneridae</taxon>
        <taxon>Pentapetalae</taxon>
        <taxon>rosids</taxon>
        <taxon>fabids</taxon>
        <taxon>Rosales</taxon>
        <taxon>Cannabaceae</taxon>
        <taxon>Trema</taxon>
    </lineage>
</organism>